<dbReference type="OrthoDB" id="9782703at2"/>
<dbReference type="EMBL" id="RRCN01000001">
    <property type="protein sequence ID" value="RRJ63146.1"/>
    <property type="molecule type" value="Genomic_DNA"/>
</dbReference>
<dbReference type="Pfam" id="PF04542">
    <property type="entry name" value="Sigma70_r2"/>
    <property type="match status" value="1"/>
</dbReference>
<sequence>MEEREWAAAACKGDEQAFCRLIAAHQRKLYGIAYSYLRSEPDALEAIQETVCKAWVKCRRLKDPGAFIPWLIRILIHCCIDELKRRKRVLPFVSASLQGNGEMVSVYKLDLDSALDRLKPKYRHVITLKYYQDMTLAEIARVLDCPEGTVKSWLHQGLKQLRRHMSIGGELYYGRNEGKSAGPLF</sequence>
<dbReference type="GO" id="GO:0016987">
    <property type="term" value="F:sigma factor activity"/>
    <property type="evidence" value="ECO:0007669"/>
    <property type="project" value="UniProtKB-KW"/>
</dbReference>
<evidence type="ECO:0000256" key="2">
    <source>
        <dbReference type="ARBA" id="ARBA00023015"/>
    </source>
</evidence>
<dbReference type="InterPro" id="IPR014284">
    <property type="entry name" value="RNA_pol_sigma-70_dom"/>
</dbReference>
<comment type="caution">
    <text evidence="7">The sequence shown here is derived from an EMBL/GenBank/DDBJ whole genome shotgun (WGS) entry which is preliminary data.</text>
</comment>
<name>A0A3P3TZN9_9BACL</name>
<dbReference type="InterPro" id="IPR013324">
    <property type="entry name" value="RNA_pol_sigma_r3/r4-like"/>
</dbReference>
<dbReference type="Pfam" id="PF08281">
    <property type="entry name" value="Sigma70_r4_2"/>
    <property type="match status" value="1"/>
</dbReference>
<keyword evidence="4" id="KW-0804">Transcription</keyword>
<dbReference type="CDD" id="cd06171">
    <property type="entry name" value="Sigma70_r4"/>
    <property type="match status" value="1"/>
</dbReference>
<dbReference type="AlphaFoldDB" id="A0A3P3TZN9"/>
<keyword evidence="3" id="KW-0731">Sigma factor</keyword>
<dbReference type="InterPro" id="IPR039425">
    <property type="entry name" value="RNA_pol_sigma-70-like"/>
</dbReference>
<dbReference type="Proteomes" id="UP000267017">
    <property type="component" value="Unassembled WGS sequence"/>
</dbReference>
<feature type="domain" description="RNA polymerase sigma factor 70 region 4 type 2" evidence="6">
    <location>
        <begin position="110"/>
        <end position="161"/>
    </location>
</feature>
<dbReference type="SUPFAM" id="SSF88946">
    <property type="entry name" value="Sigma2 domain of RNA polymerase sigma factors"/>
    <property type="match status" value="1"/>
</dbReference>
<dbReference type="Gene3D" id="1.10.1740.10">
    <property type="match status" value="1"/>
</dbReference>
<accession>A0A3P3TZN9</accession>
<dbReference type="GO" id="GO:0003677">
    <property type="term" value="F:DNA binding"/>
    <property type="evidence" value="ECO:0007669"/>
    <property type="project" value="InterPro"/>
</dbReference>
<dbReference type="Gene3D" id="1.10.10.10">
    <property type="entry name" value="Winged helix-like DNA-binding domain superfamily/Winged helix DNA-binding domain"/>
    <property type="match status" value="1"/>
</dbReference>
<dbReference type="RefSeq" id="WP_128630997.1">
    <property type="nucleotide sequence ID" value="NZ_RRCN01000001.1"/>
</dbReference>
<dbReference type="InterPro" id="IPR013249">
    <property type="entry name" value="RNA_pol_sigma70_r4_t2"/>
</dbReference>
<evidence type="ECO:0000313" key="7">
    <source>
        <dbReference type="EMBL" id="RRJ63146.1"/>
    </source>
</evidence>
<organism evidence="7 8">
    <name type="scientific">Paenibacillus oralis</name>
    <dbReference type="NCBI Taxonomy" id="2490856"/>
    <lineage>
        <taxon>Bacteria</taxon>
        <taxon>Bacillati</taxon>
        <taxon>Bacillota</taxon>
        <taxon>Bacilli</taxon>
        <taxon>Bacillales</taxon>
        <taxon>Paenibacillaceae</taxon>
        <taxon>Paenibacillus</taxon>
    </lineage>
</organism>
<proteinExistence type="inferred from homology"/>
<evidence type="ECO:0000259" key="6">
    <source>
        <dbReference type="Pfam" id="PF08281"/>
    </source>
</evidence>
<keyword evidence="2" id="KW-0805">Transcription regulation</keyword>
<gene>
    <name evidence="7" type="ORF">EHV15_09600</name>
</gene>
<evidence type="ECO:0000256" key="4">
    <source>
        <dbReference type="ARBA" id="ARBA00023163"/>
    </source>
</evidence>
<reference evidence="7 8" key="1">
    <citation type="submission" date="2018-11" db="EMBL/GenBank/DDBJ databases">
        <title>Genome sequencing of Paenibacillus sp. KCOM 3021 (= ChDC PVNT-B20).</title>
        <authorList>
            <person name="Kook J.-K."/>
            <person name="Park S.-N."/>
            <person name="Lim Y.K."/>
        </authorList>
    </citation>
    <scope>NUCLEOTIDE SEQUENCE [LARGE SCALE GENOMIC DNA]</scope>
    <source>
        <strain evidence="7 8">KCOM 3021</strain>
    </source>
</reference>
<dbReference type="GO" id="GO:0006352">
    <property type="term" value="P:DNA-templated transcription initiation"/>
    <property type="evidence" value="ECO:0007669"/>
    <property type="project" value="InterPro"/>
</dbReference>
<evidence type="ECO:0000313" key="8">
    <source>
        <dbReference type="Proteomes" id="UP000267017"/>
    </source>
</evidence>
<dbReference type="InterPro" id="IPR036388">
    <property type="entry name" value="WH-like_DNA-bd_sf"/>
</dbReference>
<feature type="domain" description="RNA polymerase sigma-70 region 2" evidence="5">
    <location>
        <begin position="21"/>
        <end position="88"/>
    </location>
</feature>
<keyword evidence="8" id="KW-1185">Reference proteome</keyword>
<protein>
    <submittedName>
        <fullName evidence="7">Sigma-70 family RNA polymerase sigma factor</fullName>
    </submittedName>
</protein>
<dbReference type="InterPro" id="IPR013325">
    <property type="entry name" value="RNA_pol_sigma_r2"/>
</dbReference>
<dbReference type="PANTHER" id="PTHR43133">
    <property type="entry name" value="RNA POLYMERASE ECF-TYPE SIGMA FACTO"/>
    <property type="match status" value="1"/>
</dbReference>
<dbReference type="InterPro" id="IPR007627">
    <property type="entry name" value="RNA_pol_sigma70_r2"/>
</dbReference>
<evidence type="ECO:0000256" key="3">
    <source>
        <dbReference type="ARBA" id="ARBA00023082"/>
    </source>
</evidence>
<dbReference type="SUPFAM" id="SSF88659">
    <property type="entry name" value="Sigma3 and sigma4 domains of RNA polymerase sigma factors"/>
    <property type="match status" value="1"/>
</dbReference>
<evidence type="ECO:0000259" key="5">
    <source>
        <dbReference type="Pfam" id="PF04542"/>
    </source>
</evidence>
<evidence type="ECO:0000256" key="1">
    <source>
        <dbReference type="ARBA" id="ARBA00010641"/>
    </source>
</evidence>
<comment type="similarity">
    <text evidence="1">Belongs to the sigma-70 factor family. ECF subfamily.</text>
</comment>
<dbReference type="PANTHER" id="PTHR43133:SF51">
    <property type="entry name" value="RNA POLYMERASE SIGMA FACTOR"/>
    <property type="match status" value="1"/>
</dbReference>
<dbReference type="NCBIfam" id="TIGR02937">
    <property type="entry name" value="sigma70-ECF"/>
    <property type="match status" value="1"/>
</dbReference>